<comment type="caution">
    <text evidence="2">The sequence shown here is derived from an EMBL/GenBank/DDBJ whole genome shotgun (WGS) entry which is preliminary data.</text>
</comment>
<dbReference type="PANTHER" id="PTHR47718:SF12">
    <property type="entry name" value="PROTEIN FAR1-RELATED SEQUENCE"/>
    <property type="match status" value="1"/>
</dbReference>
<evidence type="ECO:0000313" key="2">
    <source>
        <dbReference type="EMBL" id="KAD2393198.1"/>
    </source>
</evidence>
<dbReference type="OrthoDB" id="2402896at2759"/>
<sequence>MKRKQGMVLSTLSYNLAGTSNMGGGDKDLIIYDCCLEEMKDDLSPVPVVGKIYLSWDEIYKMYETYGEISGFGIRVSGYKKWKGEITHRVWYVTRQVLYEFSKNHNHELISSENMDLTRKGKHLNFEDVHFVHGVLQAIFWADDVSKFSYQLFSDVLAFDATYSTNKFNMIFVPFTGVGHHKKCVTFGVGLIHNETVETYCWLLQAFLKIHVKHPPLV</sequence>
<proteinExistence type="predicted"/>
<reference evidence="2 3" key="1">
    <citation type="submission" date="2019-05" db="EMBL/GenBank/DDBJ databases">
        <title>Mikania micrantha, genome provides insights into the molecular mechanism of rapid growth.</title>
        <authorList>
            <person name="Liu B."/>
        </authorList>
    </citation>
    <scope>NUCLEOTIDE SEQUENCE [LARGE SCALE GENOMIC DNA]</scope>
    <source>
        <strain evidence="2">NLD-2019</strain>
        <tissue evidence="2">Leaf</tissue>
    </source>
</reference>
<dbReference type="Pfam" id="PF10551">
    <property type="entry name" value="MULE"/>
    <property type="match status" value="1"/>
</dbReference>
<gene>
    <name evidence="2" type="ORF">E3N88_40175</name>
</gene>
<dbReference type="EMBL" id="SZYD01000019">
    <property type="protein sequence ID" value="KAD2393198.1"/>
    <property type="molecule type" value="Genomic_DNA"/>
</dbReference>
<dbReference type="AlphaFoldDB" id="A0A5N6LP62"/>
<dbReference type="InterPro" id="IPR018289">
    <property type="entry name" value="MULE_transposase_dom"/>
</dbReference>
<dbReference type="PANTHER" id="PTHR47718">
    <property type="entry name" value="OS01G0519700 PROTEIN"/>
    <property type="match status" value="1"/>
</dbReference>
<feature type="domain" description="MULE transposase" evidence="1">
    <location>
        <begin position="156"/>
        <end position="215"/>
    </location>
</feature>
<evidence type="ECO:0000313" key="3">
    <source>
        <dbReference type="Proteomes" id="UP000326396"/>
    </source>
</evidence>
<evidence type="ECO:0000259" key="1">
    <source>
        <dbReference type="Pfam" id="PF10551"/>
    </source>
</evidence>
<protein>
    <recommendedName>
        <fullName evidence="1">MULE transposase domain-containing protein</fullName>
    </recommendedName>
</protein>
<organism evidence="2 3">
    <name type="scientific">Mikania micrantha</name>
    <name type="common">bitter vine</name>
    <dbReference type="NCBI Taxonomy" id="192012"/>
    <lineage>
        <taxon>Eukaryota</taxon>
        <taxon>Viridiplantae</taxon>
        <taxon>Streptophyta</taxon>
        <taxon>Embryophyta</taxon>
        <taxon>Tracheophyta</taxon>
        <taxon>Spermatophyta</taxon>
        <taxon>Magnoliopsida</taxon>
        <taxon>eudicotyledons</taxon>
        <taxon>Gunneridae</taxon>
        <taxon>Pentapetalae</taxon>
        <taxon>asterids</taxon>
        <taxon>campanulids</taxon>
        <taxon>Asterales</taxon>
        <taxon>Asteraceae</taxon>
        <taxon>Asteroideae</taxon>
        <taxon>Heliantheae alliance</taxon>
        <taxon>Eupatorieae</taxon>
        <taxon>Mikania</taxon>
    </lineage>
</organism>
<name>A0A5N6LP62_9ASTR</name>
<keyword evidence="3" id="KW-1185">Reference proteome</keyword>
<dbReference type="Proteomes" id="UP000326396">
    <property type="component" value="Linkage Group LG9"/>
</dbReference>
<accession>A0A5N6LP62</accession>